<feature type="disulfide bond" evidence="5">
    <location>
        <begin position="51"/>
        <end position="113"/>
    </location>
</feature>
<evidence type="ECO:0000256" key="5">
    <source>
        <dbReference type="PIRSR" id="PIRSR001060-2"/>
    </source>
</evidence>
<dbReference type="PANTHER" id="PTHR22595">
    <property type="entry name" value="CHITINASE-RELATED"/>
    <property type="match status" value="1"/>
</dbReference>
<dbReference type="Pfam" id="PF00182">
    <property type="entry name" value="Glyco_hydro_19"/>
    <property type="match status" value="1"/>
</dbReference>
<dbReference type="PANTHER" id="PTHR22595:SF79">
    <property type="entry name" value="CHITINASE 12"/>
    <property type="match status" value="1"/>
</dbReference>
<dbReference type="GO" id="GO:0050832">
    <property type="term" value="P:defense response to fungus"/>
    <property type="evidence" value="ECO:0007669"/>
    <property type="project" value="UniProtKB-ARBA"/>
</dbReference>
<keyword evidence="10" id="KW-1185">Reference proteome</keyword>
<dbReference type="Proteomes" id="UP001374584">
    <property type="component" value="Unassembled WGS sequence"/>
</dbReference>
<feature type="disulfide bond" evidence="5">
    <location>
        <begin position="230"/>
        <end position="262"/>
    </location>
</feature>
<evidence type="ECO:0000313" key="10">
    <source>
        <dbReference type="Proteomes" id="UP001374584"/>
    </source>
</evidence>
<comment type="caution">
    <text evidence="9">The sequence shown here is derived from an EMBL/GenBank/DDBJ whole genome shotgun (WGS) entry which is preliminary data.</text>
</comment>
<dbReference type="AlphaFoldDB" id="A0AAN9NB31"/>
<dbReference type="GO" id="GO:0004568">
    <property type="term" value="F:chitinase activity"/>
    <property type="evidence" value="ECO:0007669"/>
    <property type="project" value="InterPro"/>
</dbReference>
<keyword evidence="6" id="KW-0732">Signal</keyword>
<evidence type="ECO:0000313" key="9">
    <source>
        <dbReference type="EMBL" id="KAK7367222.1"/>
    </source>
</evidence>
<dbReference type="SUPFAM" id="SSF53955">
    <property type="entry name" value="Lysozyme-like"/>
    <property type="match status" value="1"/>
</dbReference>
<dbReference type="CDD" id="cd00325">
    <property type="entry name" value="chitinase_GH19"/>
    <property type="match status" value="1"/>
</dbReference>
<dbReference type="PIRSF" id="PIRSF001060">
    <property type="entry name" value="Endochitinase"/>
    <property type="match status" value="1"/>
</dbReference>
<dbReference type="PROSITE" id="PS00774">
    <property type="entry name" value="CHITINASE_19_2"/>
    <property type="match status" value="1"/>
</dbReference>
<name>A0AAN9NB31_PHACN</name>
<proteinExistence type="predicted"/>
<dbReference type="GO" id="GO:0006032">
    <property type="term" value="P:chitin catabolic process"/>
    <property type="evidence" value="ECO:0007669"/>
    <property type="project" value="InterPro"/>
</dbReference>
<evidence type="ECO:0000256" key="6">
    <source>
        <dbReference type="SAM" id="SignalP"/>
    </source>
</evidence>
<dbReference type="EMBL" id="JAYMYR010000004">
    <property type="protein sequence ID" value="KAK7367222.1"/>
    <property type="molecule type" value="Genomic_DNA"/>
</dbReference>
<sequence>MKLDTTFCFALVYILLVTSPEFPSVVGDDVGSIISESLFEQLLKHRNDAVCEGKGFYTYNAFLTAASSFGAFGNTGDLDTRKRELVAFLAQSSHETTGGAPTSPDGPYAWGYCFVTERDKSNNYCDGKAPCTPGKSYYGRGPLQLTHNYNYDLAGNALKLDLINNPDLVAQEAVISFKAAIWYWMTPQSNKPSCHEVITNAWTPSATDMAANRVPGYGVITNIINGRFECGNGPTSSSDNRIGFYKSFCDILGLTHGANLECSNQRPFSS</sequence>
<feature type="active site" description="Proton donor" evidence="4">
    <location>
        <position position="95"/>
    </location>
</feature>
<organism evidence="9 10">
    <name type="scientific">Phaseolus coccineus</name>
    <name type="common">Scarlet runner bean</name>
    <name type="synonym">Phaseolus multiflorus</name>
    <dbReference type="NCBI Taxonomy" id="3886"/>
    <lineage>
        <taxon>Eukaryota</taxon>
        <taxon>Viridiplantae</taxon>
        <taxon>Streptophyta</taxon>
        <taxon>Embryophyta</taxon>
        <taxon>Tracheophyta</taxon>
        <taxon>Spermatophyta</taxon>
        <taxon>Magnoliopsida</taxon>
        <taxon>eudicotyledons</taxon>
        <taxon>Gunneridae</taxon>
        <taxon>Pentapetalae</taxon>
        <taxon>rosids</taxon>
        <taxon>fabids</taxon>
        <taxon>Fabales</taxon>
        <taxon>Fabaceae</taxon>
        <taxon>Papilionoideae</taxon>
        <taxon>50 kb inversion clade</taxon>
        <taxon>NPAAA clade</taxon>
        <taxon>indigoferoid/millettioid clade</taxon>
        <taxon>Phaseoleae</taxon>
        <taxon>Phaseolus</taxon>
    </lineage>
</organism>
<evidence type="ECO:0000256" key="2">
    <source>
        <dbReference type="ARBA" id="ARBA00022821"/>
    </source>
</evidence>
<keyword evidence="3 5" id="KW-1015">Disulfide bond</keyword>
<keyword evidence="2" id="KW-0611">Plant defense</keyword>
<evidence type="ECO:0000256" key="4">
    <source>
        <dbReference type="PIRSR" id="PIRSR001060-1"/>
    </source>
</evidence>
<protein>
    <recommendedName>
        <fullName evidence="7 8">Glycoside hydrolase family 19 catalytic domain-containing protein</fullName>
    </recommendedName>
</protein>
<dbReference type="GO" id="GO:0005975">
    <property type="term" value="P:carbohydrate metabolic process"/>
    <property type="evidence" value="ECO:0007669"/>
    <property type="project" value="InterPro"/>
</dbReference>
<evidence type="ECO:0000256" key="1">
    <source>
        <dbReference type="ARBA" id="ARBA00022669"/>
    </source>
</evidence>
<dbReference type="InterPro" id="IPR023346">
    <property type="entry name" value="Lysozyme-like_dom_sf"/>
</dbReference>
<feature type="disulfide bond" evidence="5">
    <location>
        <begin position="125"/>
        <end position="131"/>
    </location>
</feature>
<dbReference type="InterPro" id="IPR000726">
    <property type="entry name" value="Glyco_hydro_19_cat"/>
</dbReference>
<feature type="signal peptide" evidence="6">
    <location>
        <begin position="1"/>
        <end position="27"/>
    </location>
</feature>
<feature type="chain" id="PRO_5042935922" description="Glycoside hydrolase family 19 catalytic domain-containing protein" evidence="6">
    <location>
        <begin position="28"/>
        <end position="270"/>
    </location>
</feature>
<dbReference type="Gene3D" id="1.10.530.10">
    <property type="match status" value="1"/>
</dbReference>
<dbReference type="GO" id="GO:0016998">
    <property type="term" value="P:cell wall macromolecule catabolic process"/>
    <property type="evidence" value="ECO:0007669"/>
    <property type="project" value="InterPro"/>
</dbReference>
<dbReference type="Gene3D" id="3.30.20.10">
    <property type="entry name" value="Endochitinase, domain 2"/>
    <property type="match status" value="1"/>
</dbReference>
<evidence type="ECO:0000259" key="7">
    <source>
        <dbReference type="PROSITE" id="PS00773"/>
    </source>
</evidence>
<evidence type="ECO:0000256" key="3">
    <source>
        <dbReference type="ARBA" id="ARBA00023157"/>
    </source>
</evidence>
<dbReference type="PROSITE" id="PS00773">
    <property type="entry name" value="CHITINASE_19_1"/>
    <property type="match status" value="1"/>
</dbReference>
<gene>
    <name evidence="9" type="ORF">VNO80_09231</name>
</gene>
<dbReference type="InterPro" id="IPR016283">
    <property type="entry name" value="Glyco_hydro_19"/>
</dbReference>
<feature type="domain" description="Glycoside hydrolase family 19 catalytic" evidence="8">
    <location>
        <begin position="175"/>
        <end position="185"/>
    </location>
</feature>
<feature type="domain" description="Glycoside hydrolase family 19 catalytic" evidence="7">
    <location>
        <begin position="51"/>
        <end position="73"/>
    </location>
</feature>
<keyword evidence="1" id="KW-0147">Chitin-binding</keyword>
<dbReference type="FunFam" id="3.30.20.10:FF:000001">
    <property type="entry name" value="Endochitinase (Chitinase)"/>
    <property type="match status" value="1"/>
</dbReference>
<reference evidence="9 10" key="1">
    <citation type="submission" date="2024-01" db="EMBL/GenBank/DDBJ databases">
        <title>The genomes of 5 underutilized Papilionoideae crops provide insights into root nodulation and disease resistanc.</title>
        <authorList>
            <person name="Jiang F."/>
        </authorList>
    </citation>
    <scope>NUCLEOTIDE SEQUENCE [LARGE SCALE GENOMIC DNA]</scope>
    <source>
        <strain evidence="9">JINMINGXINNONG_FW02</strain>
        <tissue evidence="9">Leaves</tissue>
    </source>
</reference>
<dbReference type="GO" id="GO:0008061">
    <property type="term" value="F:chitin binding"/>
    <property type="evidence" value="ECO:0007669"/>
    <property type="project" value="UniProtKB-KW"/>
</dbReference>
<accession>A0AAN9NB31</accession>
<evidence type="ECO:0000259" key="8">
    <source>
        <dbReference type="PROSITE" id="PS00774"/>
    </source>
</evidence>